<organism evidence="3 4">
    <name type="scientific">Zymobacter palmae</name>
    <dbReference type="NCBI Taxonomy" id="33074"/>
    <lineage>
        <taxon>Bacteria</taxon>
        <taxon>Pseudomonadati</taxon>
        <taxon>Pseudomonadota</taxon>
        <taxon>Gammaproteobacteria</taxon>
        <taxon>Oceanospirillales</taxon>
        <taxon>Halomonadaceae</taxon>
        <taxon>Zymobacter group</taxon>
        <taxon>Zymobacter</taxon>
    </lineage>
</organism>
<evidence type="ECO:0000259" key="2">
    <source>
        <dbReference type="Pfam" id="PF13449"/>
    </source>
</evidence>
<accession>A0A348HDP6</accession>
<feature type="signal peptide" evidence="1">
    <location>
        <begin position="1"/>
        <end position="20"/>
    </location>
</feature>
<dbReference type="KEGG" id="zpl:ZBT109_0979"/>
<dbReference type="RefSeq" id="WP_038279471.1">
    <property type="nucleotide sequence ID" value="NZ_AP018933.1"/>
</dbReference>
<sequence>MQWFAGSALAVLFSVPLASGMEGATQIRMPCPMGDCSAGVSLNYIGEYSLPWDTQFDGIPFGGISGLDFDPATGHYLAISDDRSQKAPARIYELAIDIQPGQIRRVDVVRTITLKDRNGQPFAAGSVDPESVRRGPNNQLYWTSEGSARAGLPSVVRVADNNGAWVKEFSVPEGFAPTADRQSGIRDNLAFEGLAVLPSGDLIAGMETSLRQDGSIARLTSGSLARFVRYDARSGQPTAAYTYPVSPVPQPALRSPYSNDNGVSEVVALDDHRLLVIERSFASGYGATIKVFMADIAGATDVLHLSSLANTNQRITPIRKSQLIDFRAMGLVPDNIESVALGRAADGSEVLVFASDDNFSVHQKNQFFAFKIEQRPH</sequence>
<dbReference type="InterPro" id="IPR027372">
    <property type="entry name" value="Phytase-like_dom"/>
</dbReference>
<dbReference type="PANTHER" id="PTHR37957">
    <property type="entry name" value="BLR7070 PROTEIN"/>
    <property type="match status" value="1"/>
</dbReference>
<dbReference type="AlphaFoldDB" id="A0A348HDP6"/>
<protein>
    <submittedName>
        <fullName evidence="3">Uncharacterized protein conserved in bacteria</fullName>
    </submittedName>
</protein>
<dbReference type="Proteomes" id="UP000267342">
    <property type="component" value="Chromosome"/>
</dbReference>
<gene>
    <name evidence="3" type="ORF">ZBT109_0979</name>
</gene>
<dbReference type="PANTHER" id="PTHR37957:SF1">
    <property type="entry name" value="PHYTASE-LIKE DOMAIN-CONTAINING PROTEIN"/>
    <property type="match status" value="1"/>
</dbReference>
<evidence type="ECO:0000313" key="3">
    <source>
        <dbReference type="EMBL" id="BBG29748.1"/>
    </source>
</evidence>
<reference evidence="3 4" key="1">
    <citation type="submission" date="2018-09" db="EMBL/GenBank/DDBJ databases">
        <title>Zymobacter palmae IAM14233 (=T109) whole genome analysis.</title>
        <authorList>
            <person name="Yanase H."/>
        </authorList>
    </citation>
    <scope>NUCLEOTIDE SEQUENCE [LARGE SCALE GENOMIC DNA]</scope>
    <source>
        <strain evidence="3 4">IAM14233</strain>
    </source>
</reference>
<feature type="domain" description="Phytase-like" evidence="2">
    <location>
        <begin position="59"/>
        <end position="359"/>
    </location>
</feature>
<name>A0A348HDP6_9GAMM</name>
<evidence type="ECO:0000313" key="4">
    <source>
        <dbReference type="Proteomes" id="UP000267342"/>
    </source>
</evidence>
<keyword evidence="1" id="KW-0732">Signal</keyword>
<dbReference type="OrthoDB" id="292013at2"/>
<proteinExistence type="predicted"/>
<dbReference type="Pfam" id="PF13449">
    <property type="entry name" value="Phytase-like"/>
    <property type="match status" value="1"/>
</dbReference>
<feature type="chain" id="PRO_5016717929" evidence="1">
    <location>
        <begin position="21"/>
        <end position="377"/>
    </location>
</feature>
<dbReference type="EMBL" id="AP018933">
    <property type="protein sequence ID" value="BBG29748.1"/>
    <property type="molecule type" value="Genomic_DNA"/>
</dbReference>
<keyword evidence="4" id="KW-1185">Reference proteome</keyword>
<evidence type="ECO:0000256" key="1">
    <source>
        <dbReference type="SAM" id="SignalP"/>
    </source>
</evidence>
<dbReference type="SUPFAM" id="SSF75011">
    <property type="entry name" value="3-carboxy-cis,cis-mucoante lactonizing enzyme"/>
    <property type="match status" value="1"/>
</dbReference>